<keyword evidence="3" id="KW-0560">Oxidoreductase</keyword>
<evidence type="ECO:0000256" key="3">
    <source>
        <dbReference type="ARBA" id="ARBA00023002"/>
    </source>
</evidence>
<dbReference type="InterPro" id="IPR045247">
    <property type="entry name" value="Oye-like"/>
</dbReference>
<gene>
    <name evidence="5" type="ORF">KDW93_04125</name>
</gene>
<evidence type="ECO:0000313" key="5">
    <source>
        <dbReference type="EMBL" id="MBR8128189.1"/>
    </source>
</evidence>
<comment type="caution">
    <text evidence="5">The sequence shown here is derived from an EMBL/GenBank/DDBJ whole genome shotgun (WGS) entry which is preliminary data.</text>
</comment>
<dbReference type="RefSeq" id="WP_105788879.1">
    <property type="nucleotide sequence ID" value="NZ_CADERF010000002.1"/>
</dbReference>
<dbReference type="GO" id="GO:0010181">
    <property type="term" value="F:FMN binding"/>
    <property type="evidence" value="ECO:0007669"/>
    <property type="project" value="InterPro"/>
</dbReference>
<name>A0AA41E4D9_9BURK</name>
<dbReference type="SUPFAM" id="SSF51395">
    <property type="entry name" value="FMN-linked oxidoreductases"/>
    <property type="match status" value="1"/>
</dbReference>
<evidence type="ECO:0000256" key="2">
    <source>
        <dbReference type="ARBA" id="ARBA00005979"/>
    </source>
</evidence>
<dbReference type="CDD" id="cd02933">
    <property type="entry name" value="OYE_like_FMN"/>
    <property type="match status" value="1"/>
</dbReference>
<accession>A0AA41E4D9</accession>
<reference evidence="5" key="1">
    <citation type="submission" date="2021-04" db="EMBL/GenBank/DDBJ databases">
        <title>A collection of bacterial strains from the Burkholderia cepacia Research Laboratory and Repository.</title>
        <authorList>
            <person name="Lipuma J."/>
            <person name="Spilker T."/>
        </authorList>
    </citation>
    <scope>NUCLEOTIDE SEQUENCE</scope>
    <source>
        <strain evidence="5">AU36012</strain>
    </source>
</reference>
<dbReference type="Gene3D" id="3.20.20.70">
    <property type="entry name" value="Aldolase class I"/>
    <property type="match status" value="1"/>
</dbReference>
<evidence type="ECO:0000313" key="6">
    <source>
        <dbReference type="Proteomes" id="UP000682266"/>
    </source>
</evidence>
<feature type="domain" description="NADH:flavin oxidoreductase/NADH oxidase N-terminal" evidence="4">
    <location>
        <begin position="3"/>
        <end position="350"/>
    </location>
</feature>
<dbReference type="InterPro" id="IPR001155">
    <property type="entry name" value="OxRdtase_FMN_N"/>
</dbReference>
<dbReference type="Proteomes" id="UP000682266">
    <property type="component" value="Unassembled WGS sequence"/>
</dbReference>
<evidence type="ECO:0000259" key="4">
    <source>
        <dbReference type="Pfam" id="PF00724"/>
    </source>
</evidence>
<evidence type="ECO:0000256" key="1">
    <source>
        <dbReference type="ARBA" id="ARBA00001917"/>
    </source>
</evidence>
<dbReference type="FunFam" id="3.20.20.70:FF:000059">
    <property type="entry name" value="N-ethylmaleimide reductase, FMN-linked"/>
    <property type="match status" value="1"/>
</dbReference>
<dbReference type="PANTHER" id="PTHR22893">
    <property type="entry name" value="NADH OXIDOREDUCTASE-RELATED"/>
    <property type="match status" value="1"/>
</dbReference>
<dbReference type="EMBL" id="JAGSVG010000002">
    <property type="protein sequence ID" value="MBR8128189.1"/>
    <property type="molecule type" value="Genomic_DNA"/>
</dbReference>
<comment type="cofactor">
    <cofactor evidence="1">
        <name>FMN</name>
        <dbReference type="ChEBI" id="CHEBI:58210"/>
    </cofactor>
</comment>
<organism evidence="5 6">
    <name type="scientific">Burkholderia ambifaria</name>
    <dbReference type="NCBI Taxonomy" id="152480"/>
    <lineage>
        <taxon>Bacteria</taxon>
        <taxon>Pseudomonadati</taxon>
        <taxon>Pseudomonadota</taxon>
        <taxon>Betaproteobacteria</taxon>
        <taxon>Burkholderiales</taxon>
        <taxon>Burkholderiaceae</taxon>
        <taxon>Burkholderia</taxon>
        <taxon>Burkholderia cepacia complex</taxon>
    </lineage>
</organism>
<comment type="similarity">
    <text evidence="2">Belongs to the NADH:flavin oxidoreductase/NADH oxidase family.</text>
</comment>
<dbReference type="GO" id="GO:0016628">
    <property type="term" value="F:oxidoreductase activity, acting on the CH-CH group of donors, NAD or NADP as acceptor"/>
    <property type="evidence" value="ECO:0007669"/>
    <property type="project" value="UniProtKB-ARBA"/>
</dbReference>
<protein>
    <submittedName>
        <fullName evidence="5">Alkene reductase</fullName>
    </submittedName>
</protein>
<proteinExistence type="inferred from homology"/>
<dbReference type="GO" id="GO:0005829">
    <property type="term" value="C:cytosol"/>
    <property type="evidence" value="ECO:0007669"/>
    <property type="project" value="TreeGrafter"/>
</dbReference>
<sequence length="385" mass="41799">MTQLFKPFDLNEIPLANRIVMAPMTRSRAANNIADERTALYYAQRATAGLIVTEGSPISREGQGYLFNPSIYSDEQVAGWKLTTDSVHAVGGKIFAQLWHVGRVSHTSLQPDGGAPRSATTRLAKDSIVFAYDGNGKPGFVPTSTPSALSTMEVERVVEDFVSAAANAIKAGFDGVEIHAANGYLFEQFLNPLVNDRTDRYSATTRENQLRFALEVVDGIAEHIGAGKIGIRISPYGQLFDMPHYPGILDTYGALAFELGMRRIAYIHVMDQSNVSVAPKDDTASEDRTIELLSRIKREADKTPIILAGGMTLNRAKALLDDGLIDLAAFGQPFIANPDLVHRLKTGLPLATADRATYYGGGLKGYVDYPPFGAQFSAEPLENVT</sequence>
<dbReference type="PANTHER" id="PTHR22893:SF91">
    <property type="entry name" value="NADPH DEHYDROGENASE 2-RELATED"/>
    <property type="match status" value="1"/>
</dbReference>
<dbReference type="AlphaFoldDB" id="A0AA41E4D9"/>
<dbReference type="Pfam" id="PF00724">
    <property type="entry name" value="Oxidored_FMN"/>
    <property type="match status" value="1"/>
</dbReference>
<dbReference type="InterPro" id="IPR013785">
    <property type="entry name" value="Aldolase_TIM"/>
</dbReference>